<dbReference type="Pfam" id="PF04055">
    <property type="entry name" value="Radical_SAM"/>
    <property type="match status" value="1"/>
</dbReference>
<dbReference type="SMART" id="SM00729">
    <property type="entry name" value="Elp3"/>
    <property type="match status" value="1"/>
</dbReference>
<dbReference type="NCBIfam" id="NF033668">
    <property type="entry name" value="rSAM_PA0069"/>
    <property type="match status" value="1"/>
</dbReference>
<dbReference type="InterPro" id="IPR006638">
    <property type="entry name" value="Elp3/MiaA/NifB-like_rSAM"/>
</dbReference>
<dbReference type="InterPro" id="IPR007197">
    <property type="entry name" value="rSAM"/>
</dbReference>
<gene>
    <name evidence="5" type="ORF">LZC95_16760</name>
</gene>
<evidence type="ECO:0000256" key="1">
    <source>
        <dbReference type="ARBA" id="ARBA00022723"/>
    </source>
</evidence>
<proteinExistence type="predicted"/>
<sequence>MRPLPIANPPNPWSSTEVRYMEGEAPHQDLQVFEDHTRQILSKNDSPDVGFTWSVNPYRGCFHACAYCYARPGHEYLSFGAGTDFERKIVIKPKAPELLREAFDKPAWKGDLLAFSGVTDCYQPLEASYRLTRGCLEVCAEYKNPVGIITKSPLIERDVDVLVRLKEVAHVSVGVSIPFWDPEKARAMEPYVATPQRRMRIIERLAAHGIPVGVSVAPIIPGLGDEEIGDVLKAAKEAGATSAGWVLLRLPGPVAPVFEERLRAALPLRAEKVLRRIRETRGGQLYQSEFHKRGSGEGNYAQMIGALFERTANRLGLNAVPWSNVKFSDTFERPVRKGAQLTLF</sequence>
<dbReference type="SFLD" id="SFLDG01084">
    <property type="entry name" value="Uncharacterised_Radical_SAM_Su"/>
    <property type="match status" value="1"/>
</dbReference>
<dbReference type="InterPro" id="IPR058240">
    <property type="entry name" value="rSAM_sf"/>
</dbReference>
<dbReference type="SUPFAM" id="SSF102114">
    <property type="entry name" value="Radical SAM enzymes"/>
    <property type="match status" value="1"/>
</dbReference>
<evidence type="ECO:0000256" key="2">
    <source>
        <dbReference type="ARBA" id="ARBA00023004"/>
    </source>
</evidence>
<reference evidence="5 6" key="1">
    <citation type="submission" date="2021-12" db="EMBL/GenBank/DDBJ databases">
        <title>Discovery of the Pendulisporaceae a myxobacterial family with distinct sporulation behavior and unique specialized metabolism.</title>
        <authorList>
            <person name="Garcia R."/>
            <person name="Popoff A."/>
            <person name="Bader C.D."/>
            <person name="Loehr J."/>
            <person name="Walesch S."/>
            <person name="Walt C."/>
            <person name="Boldt J."/>
            <person name="Bunk B."/>
            <person name="Haeckl F.J.F.P.J."/>
            <person name="Gunesch A.P."/>
            <person name="Birkelbach J."/>
            <person name="Nuebel U."/>
            <person name="Pietschmann T."/>
            <person name="Bach T."/>
            <person name="Mueller R."/>
        </authorList>
    </citation>
    <scope>NUCLEOTIDE SEQUENCE [LARGE SCALE GENOMIC DNA]</scope>
    <source>
        <strain evidence="5 6">MSr12523</strain>
    </source>
</reference>
<feature type="domain" description="Radical SAM core" evidence="4">
    <location>
        <begin position="47"/>
        <end position="284"/>
    </location>
</feature>
<organism evidence="5 6">
    <name type="scientific">Pendulispora brunnea</name>
    <dbReference type="NCBI Taxonomy" id="2905690"/>
    <lineage>
        <taxon>Bacteria</taxon>
        <taxon>Pseudomonadati</taxon>
        <taxon>Myxococcota</taxon>
        <taxon>Myxococcia</taxon>
        <taxon>Myxococcales</taxon>
        <taxon>Sorangiineae</taxon>
        <taxon>Pendulisporaceae</taxon>
        <taxon>Pendulispora</taxon>
    </lineage>
</organism>
<dbReference type="InterPro" id="IPR040086">
    <property type="entry name" value="MJ0683-like"/>
</dbReference>
<evidence type="ECO:0000259" key="4">
    <source>
        <dbReference type="PROSITE" id="PS51918"/>
    </source>
</evidence>
<keyword evidence="1" id="KW-0479">Metal-binding</keyword>
<dbReference type="PROSITE" id="PS51918">
    <property type="entry name" value="RADICAL_SAM"/>
    <property type="match status" value="1"/>
</dbReference>
<keyword evidence="2" id="KW-0408">Iron</keyword>
<dbReference type="PANTHER" id="PTHR43432:SF3">
    <property type="entry name" value="SLR0285 PROTEIN"/>
    <property type="match status" value="1"/>
</dbReference>
<dbReference type="EMBL" id="CP089982">
    <property type="protein sequence ID" value="WXA98477.1"/>
    <property type="molecule type" value="Genomic_DNA"/>
</dbReference>
<evidence type="ECO:0000313" key="6">
    <source>
        <dbReference type="Proteomes" id="UP001379533"/>
    </source>
</evidence>
<dbReference type="Proteomes" id="UP001379533">
    <property type="component" value="Chromosome"/>
</dbReference>
<dbReference type="PANTHER" id="PTHR43432">
    <property type="entry name" value="SLR0285 PROTEIN"/>
    <property type="match status" value="1"/>
</dbReference>
<evidence type="ECO:0000256" key="3">
    <source>
        <dbReference type="ARBA" id="ARBA00023014"/>
    </source>
</evidence>
<name>A0ABZ2KIF9_9BACT</name>
<dbReference type="SFLD" id="SFLDS00029">
    <property type="entry name" value="Radical_SAM"/>
    <property type="match status" value="1"/>
</dbReference>
<evidence type="ECO:0000313" key="5">
    <source>
        <dbReference type="EMBL" id="WXA98477.1"/>
    </source>
</evidence>
<protein>
    <submittedName>
        <fullName evidence="5">PA0069 family radical SAM protein</fullName>
    </submittedName>
</protein>
<keyword evidence="6" id="KW-1185">Reference proteome</keyword>
<accession>A0ABZ2KIF9</accession>
<dbReference type="CDD" id="cd01335">
    <property type="entry name" value="Radical_SAM"/>
    <property type="match status" value="1"/>
</dbReference>
<keyword evidence="3" id="KW-0411">Iron-sulfur</keyword>
<dbReference type="RefSeq" id="WP_394849088.1">
    <property type="nucleotide sequence ID" value="NZ_CP089982.1"/>
</dbReference>
<dbReference type="Gene3D" id="3.80.30.30">
    <property type="match status" value="1"/>
</dbReference>